<sequence>MPGLLSKFLSLFLSRGDAAVEPANLRDAPALARLHRASFHRGWDVGEFEQLLADRSVLAHRLRLGRTIAGFILSRMAADEAEILSVAIAPNMRGRGLSGPLVQTHLGYLAGAGIRTVFLEVEENNQPARALYARAGFSTVGRRERYYKDDSGAQLNAIVMRRDLSS</sequence>
<dbReference type="OrthoDB" id="9804026at2"/>
<dbReference type="Pfam" id="PF00583">
    <property type="entry name" value="Acetyltransf_1"/>
    <property type="match status" value="1"/>
</dbReference>
<evidence type="ECO:0000313" key="5">
    <source>
        <dbReference type="Proteomes" id="UP000035762"/>
    </source>
</evidence>
<dbReference type="SUPFAM" id="SSF55729">
    <property type="entry name" value="Acyl-CoA N-acyltransferases (Nat)"/>
    <property type="match status" value="1"/>
</dbReference>
<keyword evidence="5" id="KW-1185">Reference proteome</keyword>
<gene>
    <name evidence="4" type="ORF">BN961_03328</name>
</gene>
<dbReference type="CDD" id="cd04301">
    <property type="entry name" value="NAT_SF"/>
    <property type="match status" value="1"/>
</dbReference>
<evidence type="ECO:0000259" key="3">
    <source>
        <dbReference type="PROSITE" id="PS51186"/>
    </source>
</evidence>
<accession>A0A090MRE2</accession>
<dbReference type="RefSeq" id="WP_048757678.1">
    <property type="nucleotide sequence ID" value="NZ_CCAZ020000002.1"/>
</dbReference>
<organism evidence="4 5">
    <name type="scientific">Afipia felis</name>
    <name type="common">Cat scratch disease bacillus</name>
    <dbReference type="NCBI Taxonomy" id="1035"/>
    <lineage>
        <taxon>Bacteria</taxon>
        <taxon>Pseudomonadati</taxon>
        <taxon>Pseudomonadota</taxon>
        <taxon>Alphaproteobacteria</taxon>
        <taxon>Hyphomicrobiales</taxon>
        <taxon>Nitrobacteraceae</taxon>
        <taxon>Afipia</taxon>
    </lineage>
</organism>
<reference evidence="4 5" key="1">
    <citation type="journal article" date="2014" name="Genome Announc.">
        <title>Genome Sequence of Afipia felis Strain 76713, Isolated in Hospital Water Using an Amoeba Co-Culture Procedure.</title>
        <authorList>
            <person name="Benamar S."/>
            <person name="La Scola B."/>
            <person name="Croce O."/>
        </authorList>
    </citation>
    <scope>NUCLEOTIDE SEQUENCE [LARGE SCALE GENOMIC DNA]</scope>
    <source>
        <strain evidence="4 5">76713</strain>
    </source>
</reference>
<dbReference type="InterPro" id="IPR016181">
    <property type="entry name" value="Acyl_CoA_acyltransferase"/>
</dbReference>
<dbReference type="NCBIfam" id="TIGR01575">
    <property type="entry name" value="rimI"/>
    <property type="match status" value="1"/>
</dbReference>
<keyword evidence="2" id="KW-0012">Acyltransferase</keyword>
<evidence type="ECO:0000313" key="4">
    <source>
        <dbReference type="EMBL" id="CEG09896.1"/>
    </source>
</evidence>
<dbReference type="PANTHER" id="PTHR43877">
    <property type="entry name" value="AMINOALKYLPHOSPHONATE N-ACETYLTRANSFERASE-RELATED-RELATED"/>
    <property type="match status" value="1"/>
</dbReference>
<dbReference type="AlphaFoldDB" id="A0A090MRE2"/>
<dbReference type="InterPro" id="IPR006464">
    <property type="entry name" value="AcTrfase_RimI/Ard1"/>
</dbReference>
<proteinExistence type="predicted"/>
<dbReference type="Proteomes" id="UP000035762">
    <property type="component" value="Unassembled WGS sequence"/>
</dbReference>
<dbReference type="InterPro" id="IPR050832">
    <property type="entry name" value="Bact_Acetyltransf"/>
</dbReference>
<evidence type="ECO:0000256" key="2">
    <source>
        <dbReference type="ARBA" id="ARBA00023315"/>
    </source>
</evidence>
<name>A0A090MRE2_AFIFE</name>
<keyword evidence="1" id="KW-0808">Transferase</keyword>
<dbReference type="PROSITE" id="PS51186">
    <property type="entry name" value="GNAT"/>
    <property type="match status" value="1"/>
</dbReference>
<dbReference type="GO" id="GO:0008080">
    <property type="term" value="F:N-acetyltransferase activity"/>
    <property type="evidence" value="ECO:0007669"/>
    <property type="project" value="InterPro"/>
</dbReference>
<dbReference type="Gene3D" id="3.40.630.30">
    <property type="match status" value="1"/>
</dbReference>
<dbReference type="STRING" id="1035.BN961_03328"/>
<evidence type="ECO:0000256" key="1">
    <source>
        <dbReference type="ARBA" id="ARBA00022679"/>
    </source>
</evidence>
<feature type="domain" description="N-acetyltransferase" evidence="3">
    <location>
        <begin position="18"/>
        <end position="165"/>
    </location>
</feature>
<dbReference type="InterPro" id="IPR000182">
    <property type="entry name" value="GNAT_dom"/>
</dbReference>
<protein>
    <submittedName>
        <fullName evidence="4">Ribosomal-protein-alanine N-acetyltransferase</fullName>
    </submittedName>
</protein>
<comment type="caution">
    <text evidence="4">The sequence shown here is derived from an EMBL/GenBank/DDBJ whole genome shotgun (WGS) entry which is preliminary data.</text>
</comment>
<dbReference type="EMBL" id="CCAZ020000002">
    <property type="protein sequence ID" value="CEG09896.1"/>
    <property type="molecule type" value="Genomic_DNA"/>
</dbReference>